<proteinExistence type="inferred from homology"/>
<reference evidence="14 15" key="1">
    <citation type="submission" date="2016-12" db="EMBL/GenBank/DDBJ databases">
        <authorList>
            <person name="Song W.-J."/>
            <person name="Kurnit D.M."/>
        </authorList>
    </citation>
    <scope>NUCLEOTIDE SEQUENCE [LARGE SCALE GENOMIC DNA]</scope>
    <source>
        <strain evidence="14 15">DSM 11393</strain>
    </source>
</reference>
<dbReference type="RefSeq" id="WP_072696307.1">
    <property type="nucleotide sequence ID" value="NZ_FRDI01000003.1"/>
</dbReference>
<dbReference type="InterPro" id="IPR004772">
    <property type="entry name" value="TrkH"/>
</dbReference>
<keyword evidence="10" id="KW-0406">Ion transport</keyword>
<feature type="transmembrane region" description="Helical" evidence="13">
    <location>
        <begin position="318"/>
        <end position="336"/>
    </location>
</feature>
<evidence type="ECO:0000256" key="7">
    <source>
        <dbReference type="ARBA" id="ARBA00022692"/>
    </source>
</evidence>
<protein>
    <submittedName>
        <fullName evidence="14">Trk system potassium uptake protein TrkH</fullName>
    </submittedName>
</protein>
<evidence type="ECO:0000256" key="1">
    <source>
        <dbReference type="ARBA" id="ARBA00004429"/>
    </source>
</evidence>
<feature type="transmembrane region" description="Helical" evidence="13">
    <location>
        <begin position="186"/>
        <end position="206"/>
    </location>
</feature>
<keyword evidence="3" id="KW-0813">Transport</keyword>
<dbReference type="Proteomes" id="UP000186469">
    <property type="component" value="Unassembled WGS sequence"/>
</dbReference>
<evidence type="ECO:0000256" key="6">
    <source>
        <dbReference type="ARBA" id="ARBA00022538"/>
    </source>
</evidence>
<evidence type="ECO:0000313" key="14">
    <source>
        <dbReference type="EMBL" id="SHN54938.1"/>
    </source>
</evidence>
<evidence type="ECO:0000256" key="13">
    <source>
        <dbReference type="SAM" id="Phobius"/>
    </source>
</evidence>
<comment type="subcellular location">
    <subcellularLocation>
        <location evidence="1">Cell inner membrane</location>
        <topology evidence="1">Multi-pass membrane protein</topology>
    </subcellularLocation>
</comment>
<evidence type="ECO:0000256" key="8">
    <source>
        <dbReference type="ARBA" id="ARBA00022958"/>
    </source>
</evidence>
<feature type="transmembrane region" description="Helical" evidence="13">
    <location>
        <begin position="432"/>
        <end position="453"/>
    </location>
</feature>
<evidence type="ECO:0000313" key="15">
    <source>
        <dbReference type="Proteomes" id="UP000186469"/>
    </source>
</evidence>
<keyword evidence="15" id="KW-1185">Reference proteome</keyword>
<dbReference type="PANTHER" id="PTHR32024">
    <property type="entry name" value="TRK SYSTEM POTASSIUM UPTAKE PROTEIN TRKG-RELATED"/>
    <property type="match status" value="1"/>
</dbReference>
<feature type="transmembrane region" description="Helical" evidence="13">
    <location>
        <begin position="39"/>
        <end position="58"/>
    </location>
</feature>
<evidence type="ECO:0000256" key="4">
    <source>
        <dbReference type="ARBA" id="ARBA00022475"/>
    </source>
</evidence>
<evidence type="ECO:0000256" key="10">
    <source>
        <dbReference type="ARBA" id="ARBA00023065"/>
    </source>
</evidence>
<organism evidence="14 15">
    <name type="scientific">Desulfovibrio litoralis DSM 11393</name>
    <dbReference type="NCBI Taxonomy" id="1121455"/>
    <lineage>
        <taxon>Bacteria</taxon>
        <taxon>Pseudomonadati</taxon>
        <taxon>Thermodesulfobacteriota</taxon>
        <taxon>Desulfovibrionia</taxon>
        <taxon>Desulfovibrionales</taxon>
        <taxon>Desulfovibrionaceae</taxon>
        <taxon>Desulfovibrio</taxon>
    </lineage>
</organism>
<keyword evidence="5" id="KW-0997">Cell inner membrane</keyword>
<evidence type="ECO:0000256" key="5">
    <source>
        <dbReference type="ARBA" id="ARBA00022519"/>
    </source>
</evidence>
<dbReference type="OrthoDB" id="9810952at2"/>
<dbReference type="Pfam" id="PF02386">
    <property type="entry name" value="TrkH"/>
    <property type="match status" value="1"/>
</dbReference>
<accession>A0A1M7S937</accession>
<feature type="transmembrane region" description="Helical" evidence="13">
    <location>
        <begin position="280"/>
        <end position="298"/>
    </location>
</feature>
<dbReference type="InterPro" id="IPR003445">
    <property type="entry name" value="Cat_transpt"/>
</dbReference>
<dbReference type="AlphaFoldDB" id="A0A1M7S937"/>
<keyword evidence="9 13" id="KW-1133">Transmembrane helix</keyword>
<evidence type="ECO:0000256" key="9">
    <source>
        <dbReference type="ARBA" id="ARBA00022989"/>
    </source>
</evidence>
<comment type="similarity">
    <text evidence="2">Belongs to the TrkH potassium transport family.</text>
</comment>
<dbReference type="EMBL" id="FRDI01000003">
    <property type="protein sequence ID" value="SHN54938.1"/>
    <property type="molecule type" value="Genomic_DNA"/>
</dbReference>
<dbReference type="GO" id="GO:0015379">
    <property type="term" value="F:potassium:chloride symporter activity"/>
    <property type="evidence" value="ECO:0007669"/>
    <property type="project" value="InterPro"/>
</dbReference>
<keyword evidence="11 13" id="KW-0472">Membrane</keyword>
<keyword evidence="12" id="KW-0479">Metal-binding</keyword>
<feature type="binding site" evidence="12">
    <location>
        <position position="445"/>
    </location>
    <ligand>
        <name>K(+)</name>
        <dbReference type="ChEBI" id="CHEBI:29103"/>
    </ligand>
</feature>
<feature type="transmembrane region" description="Helical" evidence="13">
    <location>
        <begin position="138"/>
        <end position="166"/>
    </location>
</feature>
<evidence type="ECO:0000256" key="11">
    <source>
        <dbReference type="ARBA" id="ARBA00023136"/>
    </source>
</evidence>
<keyword evidence="6" id="KW-0633">Potassium transport</keyword>
<dbReference type="PANTHER" id="PTHR32024:SF2">
    <property type="entry name" value="TRK SYSTEM POTASSIUM UPTAKE PROTEIN TRKG-RELATED"/>
    <property type="match status" value="1"/>
</dbReference>
<keyword evidence="8 12" id="KW-0630">Potassium</keyword>
<feature type="binding site" evidence="12">
    <location>
        <position position="329"/>
    </location>
    <ligand>
        <name>K(+)</name>
        <dbReference type="ChEBI" id="CHEBI:29103"/>
    </ligand>
</feature>
<gene>
    <name evidence="14" type="ORF">SAMN02745728_00607</name>
</gene>
<feature type="transmembrane region" description="Helical" evidence="13">
    <location>
        <begin position="78"/>
        <end position="97"/>
    </location>
</feature>
<dbReference type="GO" id="GO:0046872">
    <property type="term" value="F:metal ion binding"/>
    <property type="evidence" value="ECO:0007669"/>
    <property type="project" value="UniProtKB-KW"/>
</dbReference>
<feature type="binding site" evidence="12">
    <location>
        <position position="116"/>
    </location>
    <ligand>
        <name>K(+)</name>
        <dbReference type="ChEBI" id="CHEBI:29103"/>
    </ligand>
</feature>
<dbReference type="PIRSF" id="PIRSF006247">
    <property type="entry name" value="TrkH"/>
    <property type="match status" value="1"/>
</dbReference>
<feature type="binding site" evidence="12">
    <location>
        <position position="446"/>
    </location>
    <ligand>
        <name>K(+)</name>
        <dbReference type="ChEBI" id="CHEBI:29103"/>
    </ligand>
</feature>
<keyword evidence="4" id="KW-1003">Cell membrane</keyword>
<feature type="binding site" evidence="12">
    <location>
        <position position="328"/>
    </location>
    <ligand>
        <name>K(+)</name>
        <dbReference type="ChEBI" id="CHEBI:29103"/>
    </ligand>
</feature>
<feature type="transmembrane region" description="Helical" evidence="13">
    <location>
        <begin position="403"/>
        <end position="425"/>
    </location>
</feature>
<dbReference type="GO" id="GO:0005886">
    <property type="term" value="C:plasma membrane"/>
    <property type="evidence" value="ECO:0007669"/>
    <property type="project" value="UniProtKB-SubCell"/>
</dbReference>
<feature type="transmembrane region" description="Helical" evidence="13">
    <location>
        <begin position="7"/>
        <end position="27"/>
    </location>
</feature>
<feature type="transmembrane region" description="Helical" evidence="13">
    <location>
        <begin position="343"/>
        <end position="364"/>
    </location>
</feature>
<feature type="transmembrane region" description="Helical" evidence="13">
    <location>
        <begin position="465"/>
        <end position="488"/>
    </location>
</feature>
<evidence type="ECO:0000256" key="2">
    <source>
        <dbReference type="ARBA" id="ARBA00009137"/>
    </source>
</evidence>
<evidence type="ECO:0000256" key="3">
    <source>
        <dbReference type="ARBA" id="ARBA00022448"/>
    </source>
</evidence>
<feature type="binding site" evidence="12">
    <location>
        <position position="225"/>
    </location>
    <ligand>
        <name>K(+)</name>
        <dbReference type="ChEBI" id="CHEBI:29103"/>
    </ligand>
</feature>
<evidence type="ECO:0000256" key="12">
    <source>
        <dbReference type="PIRSR" id="PIRSR006247-1"/>
    </source>
</evidence>
<dbReference type="STRING" id="1121455.SAMN02745728_00607"/>
<feature type="binding site" evidence="12">
    <location>
        <position position="117"/>
    </location>
    <ligand>
        <name>K(+)</name>
        <dbReference type="ChEBI" id="CHEBI:29103"/>
    </ligand>
</feature>
<sequence>MKLTNITSFLGILCFLFSFTLIFPVFIALHYSEAQYLDFIHAILITASTGFILVAYSYFASKSKSFTQINLNHRESMFIVGTSWILSTIIGAIPFIIGADFTVANAIFESASGFSTTGSSILTDIEILPKSILFWRGFLNWFGGLGIVVFSLLIMPFLGVGGVQLFQAETTGIDDDKLKPRVKDTAFTLVKIYLGLTISLFVLLLFGGMDWFDSITHTFATVATGGFSTKNASVGAFDSAYIQWIIILFMILGGINFGLLYKGLVLRRFSAFFKNIELKVFLNTILISTTLVILIIYAAKSFQNLDLINTFEPTLRTVMFNLVSLLTTTGFSTYNYETWPQATFTIVLFLTFIGGCAGSTSGGLKCIRLFLLTQFAKKEIFTTVHPHAVRRIKIEGESVSADVLSGVFAFFILYIMIASIGTFVLTLQDIDILTAFSAVLTCIGNVGPGLGTVGPAENFNHLPDLSKYCLSLCMLLGRLEFFALLMLITPEFWRE</sequence>
<keyword evidence="7 13" id="KW-0812">Transmembrane</keyword>
<feature type="transmembrane region" description="Helical" evidence="13">
    <location>
        <begin position="241"/>
        <end position="260"/>
    </location>
</feature>
<name>A0A1M7S937_9BACT</name>